<dbReference type="EMBL" id="FORU01000015">
    <property type="protein sequence ID" value="SFJ75266.1"/>
    <property type="molecule type" value="Genomic_DNA"/>
</dbReference>
<evidence type="ECO:0000313" key="1">
    <source>
        <dbReference type="EMBL" id="SFJ75266.1"/>
    </source>
</evidence>
<sequence length="76" mass="9068">MNTPIKMKLSKLYFSVLQLAQKNLQTQVGWVQLWIDFQKVELNKSSPKSSLFNGLWRQSLWEQRGVKRVKEFMRPV</sequence>
<reference evidence="2" key="1">
    <citation type="submission" date="2016-10" db="EMBL/GenBank/DDBJ databases">
        <authorList>
            <person name="Varghese N."/>
            <person name="Submissions S."/>
        </authorList>
    </citation>
    <scope>NUCLEOTIDE SEQUENCE [LARGE SCALE GENOMIC DNA]</scope>
    <source>
        <strain evidence="2">DSM 26542</strain>
    </source>
</reference>
<proteinExistence type="predicted"/>
<organism evidence="1 2">
    <name type="scientific">Myroides guanonis</name>
    <dbReference type="NCBI Taxonomy" id="1150112"/>
    <lineage>
        <taxon>Bacteria</taxon>
        <taxon>Pseudomonadati</taxon>
        <taxon>Bacteroidota</taxon>
        <taxon>Flavobacteriia</taxon>
        <taxon>Flavobacteriales</taxon>
        <taxon>Flavobacteriaceae</taxon>
        <taxon>Myroides</taxon>
    </lineage>
</organism>
<dbReference type="AlphaFoldDB" id="A0A1I3U035"/>
<gene>
    <name evidence="1" type="ORF">SAMN04487893_11528</name>
</gene>
<evidence type="ECO:0000313" key="2">
    <source>
        <dbReference type="Proteomes" id="UP000243887"/>
    </source>
</evidence>
<dbReference type="Proteomes" id="UP000243887">
    <property type="component" value="Unassembled WGS sequence"/>
</dbReference>
<accession>A0A1I3U035</accession>
<protein>
    <submittedName>
        <fullName evidence="1">Uncharacterized protein</fullName>
    </submittedName>
</protein>
<keyword evidence="2" id="KW-1185">Reference proteome</keyword>
<dbReference type="STRING" id="1150112.SAMN04487893_11528"/>
<name>A0A1I3U035_9FLAO</name>